<keyword evidence="2" id="KW-0201">Cytochrome c-type biogenesis</keyword>
<dbReference type="GO" id="GO:0030313">
    <property type="term" value="C:cell envelope"/>
    <property type="evidence" value="ECO:0007669"/>
    <property type="project" value="UniProtKB-SubCell"/>
</dbReference>
<keyword evidence="4" id="KW-0676">Redox-active center</keyword>
<dbReference type="PANTHER" id="PTHR42852:SF6">
    <property type="entry name" value="THIOL:DISULFIDE INTERCHANGE PROTEIN DSBE"/>
    <property type="match status" value="1"/>
</dbReference>
<dbReference type="RefSeq" id="WP_147034146.1">
    <property type="nucleotide sequence ID" value="NZ_CP042436.1"/>
</dbReference>
<feature type="chain" id="PRO_5023056495" evidence="5">
    <location>
        <begin position="22"/>
        <end position="389"/>
    </location>
</feature>
<evidence type="ECO:0000313" key="8">
    <source>
        <dbReference type="Proteomes" id="UP000321479"/>
    </source>
</evidence>
<sequence length="389" mass="43824">MKIKVIFGAIFLVSAMHQASAQKQNSSPTESIFIMNGRLSRAHRDTVLIYYESNQGESLYQSRPIASDRFILTDSLNHPVSAWIAFKDQGEMLADSALDARLREFYIEPGRIYLSGDPSHPDSIKLIGSKSQDEFVELNKRTADTRKEMQPIYDRYYKVKDAEQAALIGTQLAPYEDRLKMLNYQFFLTHPRSYVTLHEAISFVPQLGLDSSKLIYGMLPAYMKQSPDGQRLAAAIKKVEAVQPGNLASDFISTDINGNGVSLTECRGSYILLDFWASWNHNSRQNNARLMDVYNKYKAKGFVVISIADNDASPKAWKNAVEKDKLGEWVNVLSGNGTDNDLADKYSVHYMPTQILIDPSGKIIGRYGDSNNVHADVLLDRQLAMIFKQ</sequence>
<dbReference type="AlphaFoldDB" id="A0A5B8V2L1"/>
<dbReference type="KEGG" id="mgin:FRZ54_22990"/>
<dbReference type="CDD" id="cd02966">
    <property type="entry name" value="TlpA_like_family"/>
    <property type="match status" value="1"/>
</dbReference>
<dbReference type="InterPro" id="IPR050553">
    <property type="entry name" value="Thioredoxin_ResA/DsbE_sf"/>
</dbReference>
<dbReference type="PANTHER" id="PTHR42852">
    <property type="entry name" value="THIOL:DISULFIDE INTERCHANGE PROTEIN DSBE"/>
    <property type="match status" value="1"/>
</dbReference>
<keyword evidence="3" id="KW-1015">Disulfide bond</keyword>
<keyword evidence="5" id="KW-0732">Signal</keyword>
<evidence type="ECO:0000256" key="2">
    <source>
        <dbReference type="ARBA" id="ARBA00022748"/>
    </source>
</evidence>
<evidence type="ECO:0000256" key="3">
    <source>
        <dbReference type="ARBA" id="ARBA00023157"/>
    </source>
</evidence>
<evidence type="ECO:0000256" key="1">
    <source>
        <dbReference type="ARBA" id="ARBA00004196"/>
    </source>
</evidence>
<dbReference type="EMBL" id="CP042436">
    <property type="protein sequence ID" value="QEC65315.1"/>
    <property type="molecule type" value="Genomic_DNA"/>
</dbReference>
<protein>
    <submittedName>
        <fullName evidence="7">AhpC/TSA family protein</fullName>
    </submittedName>
</protein>
<dbReference type="OrthoDB" id="750178at2"/>
<dbReference type="GO" id="GO:0017004">
    <property type="term" value="P:cytochrome complex assembly"/>
    <property type="evidence" value="ECO:0007669"/>
    <property type="project" value="UniProtKB-KW"/>
</dbReference>
<feature type="domain" description="Thioredoxin" evidence="6">
    <location>
        <begin position="242"/>
        <end position="388"/>
    </location>
</feature>
<evidence type="ECO:0000256" key="5">
    <source>
        <dbReference type="SAM" id="SignalP"/>
    </source>
</evidence>
<dbReference type="Pfam" id="PF13905">
    <property type="entry name" value="Thioredoxin_8"/>
    <property type="match status" value="1"/>
</dbReference>
<dbReference type="InterPro" id="IPR013766">
    <property type="entry name" value="Thioredoxin_domain"/>
</dbReference>
<name>A0A5B8V2L1_9SPHI</name>
<dbReference type="PROSITE" id="PS51352">
    <property type="entry name" value="THIOREDOXIN_2"/>
    <property type="match status" value="1"/>
</dbReference>
<evidence type="ECO:0000313" key="7">
    <source>
        <dbReference type="EMBL" id="QEC65315.1"/>
    </source>
</evidence>
<dbReference type="InterPro" id="IPR012336">
    <property type="entry name" value="Thioredoxin-like_fold"/>
</dbReference>
<keyword evidence="8" id="KW-1185">Reference proteome</keyword>
<evidence type="ECO:0000259" key="6">
    <source>
        <dbReference type="PROSITE" id="PS51352"/>
    </source>
</evidence>
<organism evidence="7 8">
    <name type="scientific">Mucilaginibacter ginsenosidivorans</name>
    <dbReference type="NCBI Taxonomy" id="398053"/>
    <lineage>
        <taxon>Bacteria</taxon>
        <taxon>Pseudomonadati</taxon>
        <taxon>Bacteroidota</taxon>
        <taxon>Sphingobacteriia</taxon>
        <taxon>Sphingobacteriales</taxon>
        <taxon>Sphingobacteriaceae</taxon>
        <taxon>Mucilaginibacter</taxon>
    </lineage>
</organism>
<gene>
    <name evidence="7" type="ORF">FRZ54_22990</name>
</gene>
<feature type="signal peptide" evidence="5">
    <location>
        <begin position="1"/>
        <end position="21"/>
    </location>
</feature>
<accession>A0A5B8V2L1</accession>
<comment type="subcellular location">
    <subcellularLocation>
        <location evidence="1">Cell envelope</location>
    </subcellularLocation>
</comment>
<evidence type="ECO:0000256" key="4">
    <source>
        <dbReference type="ARBA" id="ARBA00023284"/>
    </source>
</evidence>
<dbReference type="Proteomes" id="UP000321479">
    <property type="component" value="Chromosome"/>
</dbReference>
<dbReference type="InterPro" id="IPR036249">
    <property type="entry name" value="Thioredoxin-like_sf"/>
</dbReference>
<proteinExistence type="predicted"/>
<reference evidence="7 8" key="1">
    <citation type="journal article" date="2017" name="Curr. Microbiol.">
        <title>Mucilaginibacter ginsenosidivorans sp. nov., Isolated from Soil of Ginseng Field.</title>
        <authorList>
            <person name="Kim M.M."/>
            <person name="Siddiqi M.Z."/>
            <person name="Im W.T."/>
        </authorList>
    </citation>
    <scope>NUCLEOTIDE SEQUENCE [LARGE SCALE GENOMIC DNA]</scope>
    <source>
        <strain evidence="7 8">Gsoil 3017</strain>
    </source>
</reference>
<dbReference type="Gene3D" id="3.40.30.10">
    <property type="entry name" value="Glutaredoxin"/>
    <property type="match status" value="1"/>
</dbReference>
<dbReference type="SUPFAM" id="SSF52833">
    <property type="entry name" value="Thioredoxin-like"/>
    <property type="match status" value="1"/>
</dbReference>